<organism evidence="2">
    <name type="scientific">uncultured Acidimicrobiales bacterium</name>
    <dbReference type="NCBI Taxonomy" id="310071"/>
    <lineage>
        <taxon>Bacteria</taxon>
        <taxon>Bacillati</taxon>
        <taxon>Actinomycetota</taxon>
        <taxon>Acidimicrobiia</taxon>
        <taxon>Acidimicrobiales</taxon>
        <taxon>environmental samples</taxon>
    </lineage>
</organism>
<reference evidence="2" key="1">
    <citation type="submission" date="2020-02" db="EMBL/GenBank/DDBJ databases">
        <authorList>
            <person name="Meier V. D."/>
        </authorList>
    </citation>
    <scope>NUCLEOTIDE SEQUENCE</scope>
    <source>
        <strain evidence="2">AVDCRST_MAG10</strain>
    </source>
</reference>
<proteinExistence type="predicted"/>
<protein>
    <submittedName>
        <fullName evidence="2">Uncharacterized protein</fullName>
    </submittedName>
</protein>
<feature type="region of interest" description="Disordered" evidence="1">
    <location>
        <begin position="25"/>
        <end position="109"/>
    </location>
</feature>
<gene>
    <name evidence="2" type="ORF">AVDCRST_MAG10-606</name>
</gene>
<sequence length="146" mass="16110">DRLATRRCRRRSGCRTGLGRRVGPARWRAFERRPPRGGGHRTGHAGGPQVVMSGDDRGRTRRVGHRRVRLLSGKRHRRRRSGGRMAQRRSRSPHRHLRRSRGAGGLGVDGAGTVLVGPLRRAGDVPVLLPVPPRDDGHRLGGCGPM</sequence>
<name>A0A6J4HF06_9ACTN</name>
<feature type="non-terminal residue" evidence="2">
    <location>
        <position position="1"/>
    </location>
</feature>
<accession>A0A6J4HF06</accession>
<feature type="compositionally biased region" description="Basic residues" evidence="1">
    <location>
        <begin position="59"/>
        <end position="101"/>
    </location>
</feature>
<dbReference type="AlphaFoldDB" id="A0A6J4HF06"/>
<evidence type="ECO:0000256" key="1">
    <source>
        <dbReference type="SAM" id="MobiDB-lite"/>
    </source>
</evidence>
<evidence type="ECO:0000313" key="2">
    <source>
        <dbReference type="EMBL" id="CAA9219740.1"/>
    </source>
</evidence>
<feature type="non-terminal residue" evidence="2">
    <location>
        <position position="146"/>
    </location>
</feature>
<dbReference type="EMBL" id="CADCTB010000039">
    <property type="protein sequence ID" value="CAA9219740.1"/>
    <property type="molecule type" value="Genomic_DNA"/>
</dbReference>